<name>A0A097BWS9_9CAUD</name>
<gene>
    <name evidence="1" type="ORF">pSs1_0074</name>
</gene>
<dbReference type="Pfam" id="PF17595">
    <property type="entry name" value="DUF5491"/>
    <property type="match status" value="1"/>
</dbReference>
<protein>
    <submittedName>
        <fullName evidence="1">Gp75</fullName>
    </submittedName>
</protein>
<dbReference type="Proteomes" id="UP000029884">
    <property type="component" value="Segment"/>
</dbReference>
<dbReference type="EMBL" id="KM501444">
    <property type="protein sequence ID" value="AIS73384.1"/>
    <property type="molecule type" value="Genomic_DNA"/>
</dbReference>
<dbReference type="GeneID" id="22475148"/>
<keyword evidence="2" id="KW-1185">Reference proteome</keyword>
<proteinExistence type="predicted"/>
<evidence type="ECO:0000313" key="1">
    <source>
        <dbReference type="EMBL" id="AIS73384.1"/>
    </source>
</evidence>
<dbReference type="RefSeq" id="YP_009110882.1">
    <property type="nucleotide sequence ID" value="NC_025829.1"/>
</dbReference>
<dbReference type="KEGG" id="vg:22475148"/>
<organism evidence="1 2">
    <name type="scientific">Shigella phage pSs-1</name>
    <dbReference type="NCBI Taxonomy" id="1551641"/>
    <lineage>
        <taxon>Viruses</taxon>
        <taxon>Duplodnaviria</taxon>
        <taxon>Heunggongvirae</taxon>
        <taxon>Uroviricota</taxon>
        <taxon>Caudoviricetes</taxon>
        <taxon>Pantevenvirales</taxon>
        <taxon>Straboviridae</taxon>
        <taxon>Tevenvirinae</taxon>
        <taxon>Tequatrovirus</taxon>
        <taxon>Tequatrovirus pss1</taxon>
    </lineage>
</organism>
<reference evidence="2" key="1">
    <citation type="submission" date="2014-09" db="EMBL/GenBank/DDBJ databases">
        <title>Characterization and complete genome sequence of the Shigella sonnei bacteriophage pSs-1.</title>
        <authorList>
            <person name="Jun J.W."/>
            <person name="Park S.C."/>
        </authorList>
    </citation>
    <scope>NUCLEOTIDE SEQUENCE [LARGE SCALE GENOMIC DNA]</scope>
</reference>
<evidence type="ECO:0000313" key="2">
    <source>
        <dbReference type="Proteomes" id="UP000029884"/>
    </source>
</evidence>
<sequence length="47" mass="5676">MYLREVLALDIDIDPENPYDTAFKSNGVELNYRYHLTDDDFYFILEK</sequence>
<dbReference type="InterPro" id="IPR020248">
    <property type="entry name" value="Y03I"/>
</dbReference>
<accession>A0A097BWS9</accession>
<reference evidence="1 2" key="2">
    <citation type="journal article" date="2016" name="Sci. Rep.">
        <title>Bacteriophage application to control the contaminated water with Shigella.</title>
        <authorList>
            <person name="Jun J.W."/>
            <person name="Giri S.S."/>
            <person name="Kim H.J."/>
            <person name="Yun S.K."/>
            <person name="Chi C."/>
            <person name="Chai J.Y."/>
            <person name="Lee B.C."/>
            <person name="Park S.C."/>
        </authorList>
    </citation>
    <scope>NUCLEOTIDE SEQUENCE [LARGE SCALE GENOMIC DNA]</scope>
</reference>